<dbReference type="PANTHER" id="PTHR11360">
    <property type="entry name" value="MONOCARBOXYLATE TRANSPORTER"/>
    <property type="match status" value="1"/>
</dbReference>
<protein>
    <submittedName>
        <fullName evidence="5">Unnamed protein product</fullName>
    </submittedName>
</protein>
<dbReference type="AlphaFoldDB" id="A0A9W6T1H5"/>
<feature type="transmembrane region" description="Helical" evidence="3">
    <location>
        <begin position="76"/>
        <end position="96"/>
    </location>
</feature>
<dbReference type="GO" id="GO:0016020">
    <property type="term" value="C:membrane"/>
    <property type="evidence" value="ECO:0007669"/>
    <property type="project" value="UniProtKB-SubCell"/>
</dbReference>
<dbReference type="InterPro" id="IPR050327">
    <property type="entry name" value="Proton-linked_MCT"/>
</dbReference>
<feature type="transmembrane region" description="Helical" evidence="3">
    <location>
        <begin position="265"/>
        <end position="284"/>
    </location>
</feature>
<feature type="transmembrane region" description="Helical" evidence="3">
    <location>
        <begin position="209"/>
        <end position="226"/>
    </location>
</feature>
<keyword evidence="3" id="KW-1133">Transmembrane helix</keyword>
<dbReference type="InterPro" id="IPR011701">
    <property type="entry name" value="MFS"/>
</dbReference>
<keyword evidence="6" id="KW-1185">Reference proteome</keyword>
<sequence length="365" mass="40401">MYSATVLSGTYFDRNGVRVPLIIGSLMAIGSLLSTANATEVYQFILGFGVLQGLASGILLSPTIGVVSHYFKKNRALANGAATAGGSVGGVMFPLLMKKLFKDIGYVWGMRVLTLIVAICYILCYFLIKERDEIKDYNRSKNPTDENASRLVNFYKIYVSNSIDFRGLKHDMKFLFVCIASTLTDCNIFITSTYYSLLLVKAGFSQDDAFILLVILNGSSGIGRFFSSYTADRWLGRFNTLIILLFILPFLYFVFWIPVRYSVQGMYGFTVVFGFFAGSVYSLVPTVIGEISTTDQFGKRYSTMYFIVGMVLLGMVPASASIIGDGSKDMNIIGFIIFVALCGLFGALAYCVTRYLAIGFKMKKF</sequence>
<feature type="transmembrane region" description="Helical" evidence="3">
    <location>
        <begin position="330"/>
        <end position="357"/>
    </location>
</feature>
<evidence type="ECO:0000256" key="2">
    <source>
        <dbReference type="ARBA" id="ARBA00006727"/>
    </source>
</evidence>
<feature type="transmembrane region" description="Helical" evidence="3">
    <location>
        <begin position="108"/>
        <end position="128"/>
    </location>
</feature>
<accession>A0A9W6T1H5</accession>
<dbReference type="InterPro" id="IPR036259">
    <property type="entry name" value="MFS_trans_sf"/>
</dbReference>
<evidence type="ECO:0000256" key="3">
    <source>
        <dbReference type="SAM" id="Phobius"/>
    </source>
</evidence>
<organism evidence="5 6">
    <name type="scientific">Candida boidinii</name>
    <name type="common">Yeast</name>
    <dbReference type="NCBI Taxonomy" id="5477"/>
    <lineage>
        <taxon>Eukaryota</taxon>
        <taxon>Fungi</taxon>
        <taxon>Dikarya</taxon>
        <taxon>Ascomycota</taxon>
        <taxon>Saccharomycotina</taxon>
        <taxon>Pichiomycetes</taxon>
        <taxon>Pichiales</taxon>
        <taxon>Pichiaceae</taxon>
        <taxon>Ogataea</taxon>
        <taxon>Ogataea/Candida clade</taxon>
    </lineage>
</organism>
<feature type="transmembrane region" description="Helical" evidence="3">
    <location>
        <begin position="21"/>
        <end position="38"/>
    </location>
</feature>
<dbReference type="GO" id="GO:0032218">
    <property type="term" value="P:riboflavin transport"/>
    <property type="evidence" value="ECO:0007669"/>
    <property type="project" value="TreeGrafter"/>
</dbReference>
<dbReference type="SUPFAM" id="SSF103473">
    <property type="entry name" value="MFS general substrate transporter"/>
    <property type="match status" value="1"/>
</dbReference>
<comment type="subcellular location">
    <subcellularLocation>
        <location evidence="1">Membrane</location>
        <topology evidence="1">Multi-pass membrane protein</topology>
    </subcellularLocation>
</comment>
<comment type="similarity">
    <text evidence="2">Belongs to the major facilitator superfamily. Monocarboxylate porter (TC 2.A.1.13) family.</text>
</comment>
<keyword evidence="3" id="KW-0472">Membrane</keyword>
<feature type="transmembrane region" description="Helical" evidence="3">
    <location>
        <begin position="174"/>
        <end position="197"/>
    </location>
</feature>
<comment type="caution">
    <text evidence="5">The sequence shown here is derived from an EMBL/GenBank/DDBJ whole genome shotgun (WGS) entry which is preliminary data.</text>
</comment>
<keyword evidence="3" id="KW-0812">Transmembrane</keyword>
<dbReference type="Pfam" id="PF07690">
    <property type="entry name" value="MFS_1"/>
    <property type="match status" value="1"/>
</dbReference>
<gene>
    <name evidence="5" type="ORF">Cboi02_000308700</name>
</gene>
<evidence type="ECO:0000256" key="1">
    <source>
        <dbReference type="ARBA" id="ARBA00004141"/>
    </source>
</evidence>
<dbReference type="GO" id="GO:0022857">
    <property type="term" value="F:transmembrane transporter activity"/>
    <property type="evidence" value="ECO:0007669"/>
    <property type="project" value="InterPro"/>
</dbReference>
<feature type="transmembrane region" description="Helical" evidence="3">
    <location>
        <begin position="44"/>
        <end position="64"/>
    </location>
</feature>
<name>A0A9W6T1H5_CANBO</name>
<dbReference type="Gene3D" id="1.20.1250.20">
    <property type="entry name" value="MFS general substrate transporter like domains"/>
    <property type="match status" value="1"/>
</dbReference>
<evidence type="ECO:0000313" key="5">
    <source>
        <dbReference type="EMBL" id="GME71111.1"/>
    </source>
</evidence>
<dbReference type="Proteomes" id="UP001165120">
    <property type="component" value="Unassembled WGS sequence"/>
</dbReference>
<feature type="domain" description="Major facilitator superfamily (MFS) profile" evidence="4">
    <location>
        <begin position="1"/>
        <end position="132"/>
    </location>
</feature>
<dbReference type="PANTHER" id="PTHR11360:SF177">
    <property type="entry name" value="RIBOFLAVIN TRANSPORTER MCH5"/>
    <property type="match status" value="1"/>
</dbReference>
<evidence type="ECO:0000259" key="4">
    <source>
        <dbReference type="PROSITE" id="PS50850"/>
    </source>
</evidence>
<reference evidence="5" key="1">
    <citation type="submission" date="2023-04" db="EMBL/GenBank/DDBJ databases">
        <title>Candida boidinii NBRC 10035.</title>
        <authorList>
            <person name="Ichikawa N."/>
            <person name="Sato H."/>
            <person name="Tonouchi N."/>
        </authorList>
    </citation>
    <scope>NUCLEOTIDE SEQUENCE</scope>
    <source>
        <strain evidence="5">NBRC 10035</strain>
    </source>
</reference>
<dbReference type="InterPro" id="IPR020846">
    <property type="entry name" value="MFS_dom"/>
</dbReference>
<evidence type="ECO:0000313" key="6">
    <source>
        <dbReference type="Proteomes" id="UP001165120"/>
    </source>
</evidence>
<dbReference type="EMBL" id="BSXN01001011">
    <property type="protein sequence ID" value="GME71111.1"/>
    <property type="molecule type" value="Genomic_DNA"/>
</dbReference>
<feature type="transmembrane region" description="Helical" evidence="3">
    <location>
        <begin position="238"/>
        <end position="259"/>
    </location>
</feature>
<feature type="transmembrane region" description="Helical" evidence="3">
    <location>
        <begin position="305"/>
        <end position="324"/>
    </location>
</feature>
<dbReference type="PROSITE" id="PS50850">
    <property type="entry name" value="MFS"/>
    <property type="match status" value="1"/>
</dbReference>
<proteinExistence type="inferred from homology"/>